<dbReference type="InterPro" id="IPR023214">
    <property type="entry name" value="HAD_sf"/>
</dbReference>
<evidence type="ECO:0000313" key="8">
    <source>
        <dbReference type="EMBL" id="RGE68158.1"/>
    </source>
</evidence>
<dbReference type="InterPro" id="IPR036412">
    <property type="entry name" value="HAD-like_sf"/>
</dbReference>
<evidence type="ECO:0000256" key="1">
    <source>
        <dbReference type="ARBA" id="ARBA00004141"/>
    </source>
</evidence>
<evidence type="ECO:0000256" key="2">
    <source>
        <dbReference type="ARBA" id="ARBA00022692"/>
    </source>
</evidence>
<evidence type="ECO:0000313" key="10">
    <source>
        <dbReference type="Proteomes" id="UP000260828"/>
    </source>
</evidence>
<dbReference type="Proteomes" id="UP000260828">
    <property type="component" value="Unassembled WGS sequence"/>
</dbReference>
<dbReference type="Pfam" id="PF08282">
    <property type="entry name" value="Hydrolase_3"/>
    <property type="match status" value="1"/>
</dbReference>
<keyword evidence="8" id="KW-0378">Hydrolase</keyword>
<dbReference type="Gene3D" id="3.40.50.1000">
    <property type="entry name" value="HAD superfamily/HAD-like"/>
    <property type="match status" value="1"/>
</dbReference>
<dbReference type="AlphaFoldDB" id="A0A174NDA9"/>
<reference evidence="7 9" key="1">
    <citation type="submission" date="2015-09" db="EMBL/GenBank/DDBJ databases">
        <authorList>
            <consortium name="Pathogen Informatics"/>
        </authorList>
    </citation>
    <scope>NUCLEOTIDE SEQUENCE [LARGE SCALE GENOMIC DNA]</scope>
    <source>
        <strain evidence="7 9">2789STDY5834939</strain>
    </source>
</reference>
<sequence>MPHIGMRIIKSAAAVFLCFMIDLLRGGAGVPFYSAIAAVLCMQPYVSNSIKVALNRVVGTLIGGCAGMALLLFERAFLPRDWPVVQYLLVSLMVIVLIYITVLLRETSASYITCVVFMSVAVSHGMDVNPYLFAFNRILDTLIGIGVSLAVNSAHLPLPRRREILFACALDGGLLGKSGRMTAFTRIRLTQLAERGANIAVVTDRTPSSFLPLLDGAQLRLPVVCLDGAALYDIDSARYSDLRAMPEEAARAVTAAFEKAGHGCFIYSVVRDMMHVYYGKFSNPAEEALYEQLYASPHEAYVYGPLPAGCDALMIAALETDEAAGALRAAIEALPQAEYLRIRAVLARGYPGYTRLEILSAPARPRRALETLRARCGAASVQAVVQPAGENGDALVRALARAFHRRAPR</sequence>
<dbReference type="EMBL" id="CZBE01000004">
    <property type="protein sequence ID" value="CUP44558.1"/>
    <property type="molecule type" value="Genomic_DNA"/>
</dbReference>
<name>A0A174NDA9_9FIRM</name>
<feature type="transmembrane region" description="Helical" evidence="5">
    <location>
        <begin position="84"/>
        <end position="102"/>
    </location>
</feature>
<organism evidence="7 9">
    <name type="scientific">Anaerotruncus colihominis</name>
    <dbReference type="NCBI Taxonomy" id="169435"/>
    <lineage>
        <taxon>Bacteria</taxon>
        <taxon>Bacillati</taxon>
        <taxon>Bacillota</taxon>
        <taxon>Clostridia</taxon>
        <taxon>Eubacteriales</taxon>
        <taxon>Oscillospiraceae</taxon>
        <taxon>Anaerotruncus</taxon>
    </lineage>
</organism>
<dbReference type="Gene3D" id="3.30.1240.10">
    <property type="match status" value="1"/>
</dbReference>
<dbReference type="SUPFAM" id="SSF56784">
    <property type="entry name" value="HAD-like"/>
    <property type="match status" value="1"/>
</dbReference>
<dbReference type="GeneID" id="72463216"/>
<dbReference type="InterPro" id="IPR049453">
    <property type="entry name" value="Memb_transporter_dom"/>
</dbReference>
<gene>
    <name evidence="8" type="ORF">DXC40_07355</name>
    <name evidence="7" type="ORF">ERS852551_00829</name>
</gene>
<evidence type="ECO:0000256" key="3">
    <source>
        <dbReference type="ARBA" id="ARBA00022989"/>
    </source>
</evidence>
<reference evidence="8 10" key="2">
    <citation type="submission" date="2018-08" db="EMBL/GenBank/DDBJ databases">
        <title>A genome reference for cultivated species of the human gut microbiota.</title>
        <authorList>
            <person name="Zou Y."/>
            <person name="Xue W."/>
            <person name="Luo G."/>
        </authorList>
    </citation>
    <scope>NUCLEOTIDE SEQUENCE [LARGE SCALE GENOMIC DNA]</scope>
    <source>
        <strain evidence="8 10">TF05-12AC</strain>
    </source>
</reference>
<dbReference type="EMBL" id="QVME01000003">
    <property type="protein sequence ID" value="RGE68158.1"/>
    <property type="molecule type" value="Genomic_DNA"/>
</dbReference>
<feature type="transmembrane region" description="Helical" evidence="5">
    <location>
        <begin position="53"/>
        <end position="72"/>
    </location>
</feature>
<protein>
    <submittedName>
        <fullName evidence="8">Hydrolase</fullName>
    </submittedName>
    <submittedName>
        <fullName evidence="7">Pyridoxal phosphate (PLP) phosphatase</fullName>
    </submittedName>
</protein>
<keyword evidence="2 5" id="KW-0812">Transmembrane</keyword>
<dbReference type="GO" id="GO:0016020">
    <property type="term" value="C:membrane"/>
    <property type="evidence" value="ECO:0007669"/>
    <property type="project" value="UniProtKB-SubCell"/>
</dbReference>
<dbReference type="Proteomes" id="UP000095765">
    <property type="component" value="Unassembled WGS sequence"/>
</dbReference>
<feature type="transmembrane region" description="Helical" evidence="5">
    <location>
        <begin position="108"/>
        <end position="126"/>
    </location>
</feature>
<proteinExistence type="predicted"/>
<comment type="subcellular location">
    <subcellularLocation>
        <location evidence="1">Membrane</location>
        <topology evidence="1">Multi-pass membrane protein</topology>
    </subcellularLocation>
</comment>
<feature type="domain" description="Integral membrane bound transporter" evidence="6">
    <location>
        <begin position="29"/>
        <end position="151"/>
    </location>
</feature>
<accession>A0A174NDA9</accession>
<keyword evidence="3 5" id="KW-1133">Transmembrane helix</keyword>
<dbReference type="Pfam" id="PF13515">
    <property type="entry name" value="FUSC_2"/>
    <property type="match status" value="1"/>
</dbReference>
<dbReference type="GO" id="GO:0016787">
    <property type="term" value="F:hydrolase activity"/>
    <property type="evidence" value="ECO:0007669"/>
    <property type="project" value="UniProtKB-KW"/>
</dbReference>
<evidence type="ECO:0000256" key="5">
    <source>
        <dbReference type="SAM" id="Phobius"/>
    </source>
</evidence>
<evidence type="ECO:0000256" key="4">
    <source>
        <dbReference type="ARBA" id="ARBA00023136"/>
    </source>
</evidence>
<evidence type="ECO:0000313" key="7">
    <source>
        <dbReference type="EMBL" id="CUP44558.1"/>
    </source>
</evidence>
<dbReference type="RefSeq" id="WP_055244273.1">
    <property type="nucleotide sequence ID" value="NZ_CABIWA010000004.1"/>
</dbReference>
<evidence type="ECO:0000259" key="6">
    <source>
        <dbReference type="Pfam" id="PF13515"/>
    </source>
</evidence>
<evidence type="ECO:0000313" key="9">
    <source>
        <dbReference type="Proteomes" id="UP000095765"/>
    </source>
</evidence>
<keyword evidence="4 5" id="KW-0472">Membrane</keyword>
<dbReference type="OrthoDB" id="1653617at2"/>